<evidence type="ECO:0000313" key="3">
    <source>
        <dbReference type="Proteomes" id="UP000006502"/>
    </source>
</evidence>
<reference evidence="3" key="2">
    <citation type="submission" date="2012-07" db="EMBL/GenBank/DDBJ databases">
        <title>Complete genome sequence of 'Candidatus Mycoplasma haemolamae'.</title>
        <authorList>
            <person name="Guimaraes A.M.S."/>
            <person name="Toth B."/>
            <person name="Santos A.P."/>
            <person name="Nascimento N.C."/>
            <person name="Sojka J.E."/>
            <person name="Messick J.B."/>
        </authorList>
    </citation>
    <scope>NUCLEOTIDE SEQUENCE [LARGE SCALE GENOMIC DNA]</scope>
    <source>
        <strain evidence="3">Purdue</strain>
    </source>
</reference>
<dbReference type="AlphaFoldDB" id="I7C5Q9"/>
<dbReference type="Proteomes" id="UP000006502">
    <property type="component" value="Chromosome"/>
</dbReference>
<keyword evidence="1" id="KW-0472">Membrane</keyword>
<accession>I7C5Q9</accession>
<proteinExistence type="predicted"/>
<organism evidence="2 3">
    <name type="scientific">Mycoplasma haematolamae (strain Purdue)</name>
    <dbReference type="NCBI Taxonomy" id="1212765"/>
    <lineage>
        <taxon>Bacteria</taxon>
        <taxon>Bacillati</taxon>
        <taxon>Mycoplasmatota</taxon>
        <taxon>Mollicutes</taxon>
        <taxon>Mycoplasmataceae</taxon>
        <taxon>Mycoplasma</taxon>
    </lineage>
</organism>
<dbReference type="STRING" id="1212765.MHLP_01360"/>
<dbReference type="PATRIC" id="fig|1212765.3.peg.303"/>
<dbReference type="KEGG" id="mhl:MHLP_01360"/>
<dbReference type="HOGENOM" id="CLU_139119_0_0_14"/>
<protein>
    <submittedName>
        <fullName evidence="2">Uncharacterized protein</fullName>
    </submittedName>
</protein>
<sequence length="163" mass="17705">MFLGSVFKGLVGLGALGGIGATGVVYGPNLYEKVSNYISMFKEAEKGEGVKYTVKVLGKSSEQVLNCEKQDNKYTNLKLEKEGGNQSGDLKVKLSCDYSESPVDYATTLVKSGTDSVTKDLTCFREKSTGREQTYQCALKNSKEIILGKNDSDPKSITISWTS</sequence>
<evidence type="ECO:0000256" key="1">
    <source>
        <dbReference type="SAM" id="Phobius"/>
    </source>
</evidence>
<keyword evidence="1" id="KW-1133">Transmembrane helix</keyword>
<gene>
    <name evidence="2" type="ordered locus">MHLP_01360</name>
</gene>
<keyword evidence="1" id="KW-0812">Transmembrane</keyword>
<dbReference type="EMBL" id="CP003731">
    <property type="protein sequence ID" value="AFO51852.1"/>
    <property type="molecule type" value="Genomic_DNA"/>
</dbReference>
<evidence type="ECO:0000313" key="2">
    <source>
        <dbReference type="EMBL" id="AFO51852.1"/>
    </source>
</evidence>
<keyword evidence="3" id="KW-1185">Reference proteome</keyword>
<feature type="transmembrane region" description="Helical" evidence="1">
    <location>
        <begin position="6"/>
        <end position="26"/>
    </location>
</feature>
<reference evidence="2 3" key="1">
    <citation type="journal article" date="2012" name="J. Bacteriol.">
        <title>Genome Sequence of "Candidatus Mycoplasma haemolamae" Strain Purdue, a Red Blood Cell Pathogen of Alpacas (Vicugna pacos) and Llamas (Lama glama).</title>
        <authorList>
            <person name="Guimaraes A.M."/>
            <person name="Toth B."/>
            <person name="Santos A.P."/>
            <person name="do Nascimento N.C."/>
            <person name="Kritchevsky J.E."/>
            <person name="Messick J.B."/>
        </authorList>
    </citation>
    <scope>NUCLEOTIDE SEQUENCE [LARGE SCALE GENOMIC DNA]</scope>
    <source>
        <strain evidence="2 3">Purdue</strain>
    </source>
</reference>
<name>I7C5Q9_MYCHA</name>